<dbReference type="Proteomes" id="UP000032229">
    <property type="component" value="Chromosome"/>
</dbReference>
<reference evidence="4 5" key="1">
    <citation type="submission" date="2014-02" db="EMBL/GenBank/DDBJ databases">
        <authorList>
            <person name="Young C.-C."/>
            <person name="Hameed A."/>
            <person name="Huang H.-C."/>
            <person name="Shahina M."/>
        </authorList>
    </citation>
    <scope>NUCLEOTIDE SEQUENCE [LARGE SCALE GENOMIC DNA]</scope>
    <source>
        <strain evidence="4 5">CC-SAMT-1</strain>
    </source>
</reference>
<dbReference type="NCBIfam" id="TIGR04183">
    <property type="entry name" value="Por_Secre_tail"/>
    <property type="match status" value="1"/>
</dbReference>
<dbReference type="Pfam" id="PF00754">
    <property type="entry name" value="F5_F8_type_C"/>
    <property type="match status" value="1"/>
</dbReference>
<dbReference type="InterPro" id="IPR032532">
    <property type="entry name" value="DUF4955"/>
</dbReference>
<keyword evidence="1" id="KW-0732">Signal</keyword>
<dbReference type="InterPro" id="IPR024535">
    <property type="entry name" value="RHGA/B-epi-like_pectate_lyase"/>
</dbReference>
<evidence type="ECO:0000259" key="3">
    <source>
        <dbReference type="PROSITE" id="PS50022"/>
    </source>
</evidence>
<evidence type="ECO:0000256" key="2">
    <source>
        <dbReference type="SAM" id="Phobius"/>
    </source>
</evidence>
<accession>A0A0C5WPW3</accession>
<dbReference type="SUPFAM" id="SSF49785">
    <property type="entry name" value="Galactose-binding domain-like"/>
    <property type="match status" value="1"/>
</dbReference>
<dbReference type="KEGG" id="sze:AW14_13630"/>
<dbReference type="Gene3D" id="2.160.20.10">
    <property type="entry name" value="Single-stranded right-handed beta-helix, Pectin lyase-like"/>
    <property type="match status" value="1"/>
</dbReference>
<dbReference type="SUPFAM" id="SSF51126">
    <property type="entry name" value="Pectin lyase-like"/>
    <property type="match status" value="1"/>
</dbReference>
<dbReference type="PATRIC" id="fig|1454006.5.peg.2700"/>
<evidence type="ECO:0000256" key="1">
    <source>
        <dbReference type="ARBA" id="ARBA00022729"/>
    </source>
</evidence>
<dbReference type="InterPro" id="IPR011050">
    <property type="entry name" value="Pectin_lyase_fold/virulence"/>
</dbReference>
<keyword evidence="2" id="KW-0472">Membrane</keyword>
<dbReference type="STRING" id="1454006.AW14_13630"/>
<dbReference type="Gene3D" id="2.60.120.260">
    <property type="entry name" value="Galactose-binding domain-like"/>
    <property type="match status" value="1"/>
</dbReference>
<keyword evidence="2" id="KW-1133">Transmembrane helix</keyword>
<dbReference type="InterPro" id="IPR008979">
    <property type="entry name" value="Galactose-bd-like_sf"/>
</dbReference>
<feature type="transmembrane region" description="Helical" evidence="2">
    <location>
        <begin position="20"/>
        <end position="38"/>
    </location>
</feature>
<keyword evidence="2" id="KW-0812">Transmembrane</keyword>
<sequence>MFVNLKINKGCVSLFFKITFLKQIIYFLTFLIGFAMYAQNIEAPSWVDFASKKLTGNLSEATLNDFSYTGYHFSEKEIPDVSGWNTISVTDYGAIPNDAGYDDVAIQAAIDAAEASNQPTVVFFPAGRYIVSSETTKTQPITINGSNIVLKGAGASTGGTEIYTDKFNEGKFDNDTIDYRFLFMPTNTDSNDITQVTSEIKKGDFEVQVASTANLSVGQYVDLFQKTTDNLEANMPGLTPNVRWTIINRDGIRPFEKHLITKISGNKVTFKNPVQLNMPVSSTTVLRTYNTISEVGVEDILFTSGWKDYPEIFVHHANNIVDYAWQSVFFSNVVNGWIRNCDFKDWNECIFIEKSLAVTVKNINIYGKRGHTGFYSRYSYGVLFENCIDTCSEGLVNANEKGMLHGPGMRWSTTSSVFINCPMQPDQSIDCHASHPYANLLDNIQGGILLGNGGAETSYPNSGPYLTFWNFKHEANFTTRLYDFWFISNTTQRRTHTFPNPLFVGFQVGAGENITFKNEGLDELRGQQVYPNSLFDAQLQLRLHNRYMSASSSKTNAEAKLANDNDDATYWESRNAGTGEWLLLDLGINKTVKGITVKEASTRIKDWTLDYWDGSQWTELIAGSEIGTAKTVNFDLITARKLRFNIVNMLAGQESASASISAFGIVPGPLELPANNFNIQTIGETCINKQNGKVLITANATYNYVASLNGATYNFTGATSIENLSPGTYDLCITVDGEDFEQCYQVSIEGGVSLSGKMEVIKKSVEVSVVTGVAPYTVYKNGNQILETYQSHFSIDVNHGDNIEVVSKDACQGKMAKTINLLDNIKAYPNPSTGIFEIFVPSDLEVMDLEIYNTQSQLIGFKRYQLNAGKLTLNIEDKPNGIYFVKINLEKPVFIKLIKQ</sequence>
<name>A0A0C5WPW3_9FLAO</name>
<dbReference type="AlphaFoldDB" id="A0A0C5WPW3"/>
<dbReference type="PROSITE" id="PS50022">
    <property type="entry name" value="FA58C_3"/>
    <property type="match status" value="1"/>
</dbReference>
<protein>
    <recommendedName>
        <fullName evidence="3">F5/8 type C domain-containing protein</fullName>
    </recommendedName>
</protein>
<evidence type="ECO:0000313" key="5">
    <source>
        <dbReference type="Proteomes" id="UP000032229"/>
    </source>
</evidence>
<keyword evidence="5" id="KW-1185">Reference proteome</keyword>
<dbReference type="EMBL" id="CP007202">
    <property type="protein sequence ID" value="AJR04985.1"/>
    <property type="molecule type" value="Genomic_DNA"/>
</dbReference>
<dbReference type="Pfam" id="PF12708">
    <property type="entry name" value="Pect-lyase_RHGA_epim"/>
    <property type="match status" value="1"/>
</dbReference>
<gene>
    <name evidence="4" type="ORF">AW14_13630</name>
</gene>
<dbReference type="Pfam" id="PF16315">
    <property type="entry name" value="DUF4955"/>
    <property type="match status" value="1"/>
</dbReference>
<dbReference type="InterPro" id="IPR012334">
    <property type="entry name" value="Pectin_lyas_fold"/>
</dbReference>
<organism evidence="4 5">
    <name type="scientific">Siansivirga zeaxanthinifaciens CC-SAMT-1</name>
    <dbReference type="NCBI Taxonomy" id="1454006"/>
    <lineage>
        <taxon>Bacteria</taxon>
        <taxon>Pseudomonadati</taxon>
        <taxon>Bacteroidota</taxon>
        <taxon>Flavobacteriia</taxon>
        <taxon>Flavobacteriales</taxon>
        <taxon>Flavobacteriaceae</taxon>
        <taxon>Siansivirga</taxon>
    </lineage>
</organism>
<dbReference type="OrthoDB" id="188639at2"/>
<evidence type="ECO:0000313" key="4">
    <source>
        <dbReference type="EMBL" id="AJR04985.1"/>
    </source>
</evidence>
<dbReference type="InterPro" id="IPR026444">
    <property type="entry name" value="Secre_tail"/>
</dbReference>
<dbReference type="HOGENOM" id="CLU_321815_0_0_10"/>
<proteinExistence type="predicted"/>
<dbReference type="Pfam" id="PF18962">
    <property type="entry name" value="Por_Secre_tail"/>
    <property type="match status" value="1"/>
</dbReference>
<feature type="domain" description="F5/8 type C" evidence="3">
    <location>
        <begin position="529"/>
        <end position="665"/>
    </location>
</feature>
<dbReference type="InterPro" id="IPR000421">
    <property type="entry name" value="FA58C"/>
</dbReference>